<feature type="compositionally biased region" description="Polar residues" evidence="1">
    <location>
        <begin position="518"/>
        <end position="527"/>
    </location>
</feature>
<sequence length="1089" mass="121033">MATTAFVFSGLEFVPNNYAAPLNTVNAPEAFHMIQDFLAQSAIGRALVEPAKLSGLQIKAFWESGMYDDGGETGNPSIIFEYEETEYVITAGTIRAAMGFPEFSSYTIGMGDEDLIRMMREIGYSGPLNKIGQLKRPFLRKEWSFFFDCITRTFGKKCTNWDAIPTDSLQIGIFSDLSNKDVKKGVVGDLLLPVSVQQFLNDQVNPPTQAPSQPEPQPEPLQTELPPSTSVIPARGGRTKHIGTKPARSVRPSTDVGVSKTNDEPRGHYKKRRANRSKADNEDDLDNETLHKRKRRLVSNYLFDNVDEAVQHDAPEIIVEEPVVNADDEDRIFVNVEAPEVVIENHSANATVHEEARANTDATFHDDFLEPILEMNVEEEFEAHPSISIGDTEDVAADQPTQILNESLATHTEILSVNNSNPEEGEEVDQVLEAVQVVLDTTVHTEDIVAEAIPKEAEVFVTSENLVAAQLNAEKDEAIAEKVNDEAAQLNTEVTAENIANSVHHEGAQDDAEEDVPDSSNADFSANSVDTSQRVAAQHATDAHFQDMYFSNWSSRETIFSDERAADFVTKSSKEIQNPELLTHLKATIVQVKSLNNRFDGTDKIIDGLRNDIAARELTLQKDKSLYISLCKEQKAFHSRLSKVEENQAEMSNKLDAIANSLELLTSVLISDDVKKGERVSKDICKSSQTLTRKDDTTDGGAKDKEQRKKNVQEQGRRSNSDAKTNAGKGINTGGQSSSKVRSLLLSSQSPITDEEVATQLFLAEHGQDATVEDIQAEEQMLAEEHKKKVASGNYKKKSSIQYTRRPVITNTDKGKGILVEEGQLPKKNYSTSDIAQVESRISKSTSDAAHVDVSTKVVTTSDKAQVVQTQLAPQLKGFLRPALSETLTLQPVDFSQTRTVLGKESFDKSGLGSHREKRINNRSLDQTSLAEAGIGVSQESLDKLESVQMVYHRGLKKEVLLYFMSDGRVYRIGENDIQLKLWEELEYVLYLLKIKNKSTHDAALVIKDRMMKSKVLLGGGVSSAYIPKYRDAYGKIVEMKRNSAKFKTALGDPEYKELKEIMIAELERAERRLLTDYLRTVPDIQEIK</sequence>
<evidence type="ECO:0000313" key="2">
    <source>
        <dbReference type="EMBL" id="KAK1388202.1"/>
    </source>
</evidence>
<feature type="region of interest" description="Disordered" evidence="1">
    <location>
        <begin position="506"/>
        <end position="527"/>
    </location>
</feature>
<proteinExistence type="predicted"/>
<evidence type="ECO:0000256" key="1">
    <source>
        <dbReference type="SAM" id="MobiDB-lite"/>
    </source>
</evidence>
<feature type="region of interest" description="Disordered" evidence="1">
    <location>
        <begin position="689"/>
        <end position="744"/>
    </location>
</feature>
<name>A0AAD8MXC2_9APIA</name>
<feature type="region of interest" description="Disordered" evidence="1">
    <location>
        <begin position="202"/>
        <end position="287"/>
    </location>
</feature>
<dbReference type="AlphaFoldDB" id="A0AAD8MXC2"/>
<dbReference type="Proteomes" id="UP001237642">
    <property type="component" value="Unassembled WGS sequence"/>
</dbReference>
<comment type="caution">
    <text evidence="2">The sequence shown here is derived from an EMBL/GenBank/DDBJ whole genome shotgun (WGS) entry which is preliminary data.</text>
</comment>
<reference evidence="2" key="2">
    <citation type="submission" date="2023-05" db="EMBL/GenBank/DDBJ databases">
        <authorList>
            <person name="Schelkunov M.I."/>
        </authorList>
    </citation>
    <scope>NUCLEOTIDE SEQUENCE</scope>
    <source>
        <strain evidence="2">Hsosn_3</strain>
        <tissue evidence="2">Leaf</tissue>
    </source>
</reference>
<gene>
    <name evidence="2" type="ORF">POM88_016380</name>
</gene>
<reference evidence="2" key="1">
    <citation type="submission" date="2023-02" db="EMBL/GenBank/DDBJ databases">
        <title>Genome of toxic invasive species Heracleum sosnowskyi carries increased number of genes despite the absence of recent whole-genome duplications.</title>
        <authorList>
            <person name="Schelkunov M."/>
            <person name="Shtratnikova V."/>
            <person name="Makarenko M."/>
            <person name="Klepikova A."/>
            <person name="Omelchenko D."/>
            <person name="Novikova G."/>
            <person name="Obukhova E."/>
            <person name="Bogdanov V."/>
            <person name="Penin A."/>
            <person name="Logacheva M."/>
        </authorList>
    </citation>
    <scope>NUCLEOTIDE SEQUENCE</scope>
    <source>
        <strain evidence="2">Hsosn_3</strain>
        <tissue evidence="2">Leaf</tissue>
    </source>
</reference>
<evidence type="ECO:0000313" key="3">
    <source>
        <dbReference type="Proteomes" id="UP001237642"/>
    </source>
</evidence>
<keyword evidence="3" id="KW-1185">Reference proteome</keyword>
<feature type="compositionally biased region" description="Basic and acidic residues" evidence="1">
    <location>
        <begin position="692"/>
        <end position="721"/>
    </location>
</feature>
<feature type="compositionally biased region" description="Low complexity" evidence="1">
    <location>
        <begin position="220"/>
        <end position="229"/>
    </location>
</feature>
<dbReference type="EMBL" id="JAUIZM010000004">
    <property type="protein sequence ID" value="KAK1388202.1"/>
    <property type="molecule type" value="Genomic_DNA"/>
</dbReference>
<organism evidence="2 3">
    <name type="scientific">Heracleum sosnowskyi</name>
    <dbReference type="NCBI Taxonomy" id="360622"/>
    <lineage>
        <taxon>Eukaryota</taxon>
        <taxon>Viridiplantae</taxon>
        <taxon>Streptophyta</taxon>
        <taxon>Embryophyta</taxon>
        <taxon>Tracheophyta</taxon>
        <taxon>Spermatophyta</taxon>
        <taxon>Magnoliopsida</taxon>
        <taxon>eudicotyledons</taxon>
        <taxon>Gunneridae</taxon>
        <taxon>Pentapetalae</taxon>
        <taxon>asterids</taxon>
        <taxon>campanulids</taxon>
        <taxon>Apiales</taxon>
        <taxon>Apiaceae</taxon>
        <taxon>Apioideae</taxon>
        <taxon>apioid superclade</taxon>
        <taxon>Tordylieae</taxon>
        <taxon>Tordyliinae</taxon>
        <taxon>Heracleum</taxon>
    </lineage>
</organism>
<accession>A0AAD8MXC2</accession>
<protein>
    <submittedName>
        <fullName evidence="2">Uncharacterized protein</fullName>
    </submittedName>
</protein>